<proteinExistence type="predicted"/>
<evidence type="ECO:0000313" key="1">
    <source>
        <dbReference type="EMBL" id="GAA29029.1"/>
    </source>
</evidence>
<dbReference type="InterPro" id="IPR036397">
    <property type="entry name" value="RNaseH_sf"/>
</dbReference>
<evidence type="ECO:0000313" key="2">
    <source>
        <dbReference type="Proteomes" id="UP000008909"/>
    </source>
</evidence>
<accession>H2KTL5</accession>
<dbReference type="InterPro" id="IPR012337">
    <property type="entry name" value="RNaseH-like_sf"/>
</dbReference>
<protein>
    <submittedName>
        <fullName evidence="1">Gap-Pol polyprotein</fullName>
    </submittedName>
</protein>
<dbReference type="EMBL" id="DF143910">
    <property type="protein sequence ID" value="GAA29029.1"/>
    <property type="molecule type" value="Genomic_DNA"/>
</dbReference>
<dbReference type="AlphaFoldDB" id="H2KTL5"/>
<reference evidence="1" key="1">
    <citation type="journal article" date="2011" name="Genome Biol.">
        <title>The draft genome of the carcinogenic human liver fluke Clonorchis sinensis.</title>
        <authorList>
            <person name="Wang X."/>
            <person name="Chen W."/>
            <person name="Huang Y."/>
            <person name="Sun J."/>
            <person name="Men J."/>
            <person name="Liu H."/>
            <person name="Luo F."/>
            <person name="Guo L."/>
            <person name="Lv X."/>
            <person name="Deng C."/>
            <person name="Zhou C."/>
            <person name="Fan Y."/>
            <person name="Li X."/>
            <person name="Huang L."/>
            <person name="Hu Y."/>
            <person name="Liang C."/>
            <person name="Hu X."/>
            <person name="Xu J."/>
            <person name="Yu X."/>
        </authorList>
    </citation>
    <scope>NUCLEOTIDE SEQUENCE [LARGE SCALE GENOMIC DNA]</scope>
    <source>
        <strain evidence="1">Henan</strain>
    </source>
</reference>
<gene>
    <name evidence="1" type="ORF">CLF_104608</name>
</gene>
<keyword evidence="2" id="KW-1185">Reference proteome</keyword>
<dbReference type="Proteomes" id="UP000008909">
    <property type="component" value="Unassembled WGS sequence"/>
</dbReference>
<sequence>MDEICNKNGEAHKDLETFQIHFDMLKLSKAGIISRKLTDSEVVPLVIPRVSRRKLIVKCNKMARKCAQRHTTYFCRAPTGPKGVVMGYVVFCKQCNLRRGGTRGKTYPVQHSPTAAIDEVSSFDDMGSFPLTTAGHQYIVMVAQHLPRWVEAAAVTNHQLTAISAVVVHHIVVNYRVPKIIVTDLGLCVKSGKFSSFF</sequence>
<organism evidence="1 2">
    <name type="scientific">Clonorchis sinensis</name>
    <name type="common">Chinese liver fluke</name>
    <dbReference type="NCBI Taxonomy" id="79923"/>
    <lineage>
        <taxon>Eukaryota</taxon>
        <taxon>Metazoa</taxon>
        <taxon>Spiralia</taxon>
        <taxon>Lophotrochozoa</taxon>
        <taxon>Platyhelminthes</taxon>
        <taxon>Trematoda</taxon>
        <taxon>Digenea</taxon>
        <taxon>Opisthorchiida</taxon>
        <taxon>Opisthorchiata</taxon>
        <taxon>Opisthorchiidae</taxon>
        <taxon>Clonorchis</taxon>
    </lineage>
</organism>
<dbReference type="Gene3D" id="3.30.420.10">
    <property type="entry name" value="Ribonuclease H-like superfamily/Ribonuclease H"/>
    <property type="match status" value="1"/>
</dbReference>
<dbReference type="SUPFAM" id="SSF53098">
    <property type="entry name" value="Ribonuclease H-like"/>
    <property type="match status" value="1"/>
</dbReference>
<name>H2KTL5_CLOSI</name>
<dbReference type="GO" id="GO:0003676">
    <property type="term" value="F:nucleic acid binding"/>
    <property type="evidence" value="ECO:0007669"/>
    <property type="project" value="InterPro"/>
</dbReference>